<evidence type="ECO:0000313" key="5">
    <source>
        <dbReference type="Proteomes" id="UP001303046"/>
    </source>
</evidence>
<dbReference type="EMBL" id="JAVFWL010000002">
    <property type="protein sequence ID" value="KAK6734155.1"/>
    <property type="molecule type" value="Genomic_DNA"/>
</dbReference>
<keyword evidence="5" id="KW-1185">Reference proteome</keyword>
<proteinExistence type="inferred from homology"/>
<keyword evidence="2" id="KW-0175">Coiled coil</keyword>
<dbReference type="SUPFAM" id="SSF55486">
    <property type="entry name" value="Metalloproteases ('zincins'), catalytic domain"/>
    <property type="match status" value="1"/>
</dbReference>
<comment type="similarity">
    <text evidence="1">Belongs to the peptidase M13 family.</text>
</comment>
<dbReference type="Gene3D" id="1.10.1380.10">
    <property type="entry name" value="Neutral endopeptidase , domain2"/>
    <property type="match status" value="1"/>
</dbReference>
<evidence type="ECO:0000313" key="4">
    <source>
        <dbReference type="EMBL" id="KAK6734155.1"/>
    </source>
</evidence>
<comment type="caution">
    <text evidence="4">The sequence shown here is derived from an EMBL/GenBank/DDBJ whole genome shotgun (WGS) entry which is preliminary data.</text>
</comment>
<gene>
    <name evidence="4" type="primary">Necator_chrII.g5539</name>
    <name evidence="4" type="ORF">RB195_017746</name>
</gene>
<dbReference type="PROSITE" id="PS51885">
    <property type="entry name" value="NEPRILYSIN"/>
    <property type="match status" value="1"/>
</dbReference>
<name>A0ABR1C7M0_NECAM</name>
<evidence type="ECO:0000259" key="3">
    <source>
        <dbReference type="Pfam" id="PF05649"/>
    </source>
</evidence>
<feature type="coiled-coil region" evidence="2">
    <location>
        <begin position="124"/>
        <end position="155"/>
    </location>
</feature>
<evidence type="ECO:0000256" key="1">
    <source>
        <dbReference type="ARBA" id="ARBA00007357"/>
    </source>
</evidence>
<dbReference type="InterPro" id="IPR000718">
    <property type="entry name" value="Peptidase_M13"/>
</dbReference>
<evidence type="ECO:0000256" key="2">
    <source>
        <dbReference type="SAM" id="Coils"/>
    </source>
</evidence>
<dbReference type="InterPro" id="IPR042089">
    <property type="entry name" value="Peptidase_M13_dom_2"/>
</dbReference>
<organism evidence="4 5">
    <name type="scientific">Necator americanus</name>
    <name type="common">Human hookworm</name>
    <dbReference type="NCBI Taxonomy" id="51031"/>
    <lineage>
        <taxon>Eukaryota</taxon>
        <taxon>Metazoa</taxon>
        <taxon>Ecdysozoa</taxon>
        <taxon>Nematoda</taxon>
        <taxon>Chromadorea</taxon>
        <taxon>Rhabditida</taxon>
        <taxon>Rhabditina</taxon>
        <taxon>Rhabditomorpha</taxon>
        <taxon>Strongyloidea</taxon>
        <taxon>Ancylostomatidae</taxon>
        <taxon>Bunostominae</taxon>
        <taxon>Necator</taxon>
    </lineage>
</organism>
<dbReference type="InterPro" id="IPR008753">
    <property type="entry name" value="Peptidase_M13_N"/>
</dbReference>
<protein>
    <recommendedName>
        <fullName evidence="3">Peptidase M13 N-terminal domain-containing protein</fullName>
    </recommendedName>
</protein>
<dbReference type="Proteomes" id="UP001303046">
    <property type="component" value="Unassembled WGS sequence"/>
</dbReference>
<sequence length="272" mass="32066">MRLFGKSSRICIEVRDTCNDTSIRQGIGEVLTFMERISGLAQLNFSDEGKRYHLSELDVNLSSVNWTKFFIMTTPPDMHSYFLADPLVEVPSMRYTKRIDKLLQRTPKRVFTNYVILHYILSWIQYLDDEYRQLMEDTEELAERLVRDVMAAFEEGIKENKWMTNEQKKVQPRTYTSTRFFELDQRSLRLAEASFRIVFSRVTVNIFDEIVSLYLHVNDDIVGDWGNSGREITLQPSNYLQLRPELQQWSLGFVDYVVVTLRWYPDGSFFGA</sequence>
<reference evidence="4 5" key="1">
    <citation type="submission" date="2023-08" db="EMBL/GenBank/DDBJ databases">
        <title>A Necator americanus chromosomal reference genome.</title>
        <authorList>
            <person name="Ilik V."/>
            <person name="Petrzelkova K.J."/>
            <person name="Pardy F."/>
            <person name="Fuh T."/>
            <person name="Niatou-Singa F.S."/>
            <person name="Gouil Q."/>
            <person name="Baker L."/>
            <person name="Ritchie M.E."/>
            <person name="Jex A.R."/>
            <person name="Gazzola D."/>
            <person name="Li H."/>
            <person name="Toshio Fujiwara R."/>
            <person name="Zhan B."/>
            <person name="Aroian R.V."/>
            <person name="Pafco B."/>
            <person name="Schwarz E.M."/>
        </authorList>
    </citation>
    <scope>NUCLEOTIDE SEQUENCE [LARGE SCALE GENOMIC DNA]</scope>
    <source>
        <strain evidence="4 5">Aroian</strain>
        <tissue evidence="4">Whole animal</tissue>
    </source>
</reference>
<dbReference type="Pfam" id="PF05649">
    <property type="entry name" value="Peptidase_M13_N"/>
    <property type="match status" value="1"/>
</dbReference>
<accession>A0ABR1C7M0</accession>
<feature type="domain" description="Peptidase M13 N-terminal" evidence="3">
    <location>
        <begin position="25"/>
        <end position="134"/>
    </location>
</feature>